<protein>
    <submittedName>
        <fullName evidence="1">Uncharacterized protein</fullName>
    </submittedName>
</protein>
<keyword evidence="2" id="KW-1185">Reference proteome</keyword>
<evidence type="ECO:0000313" key="1">
    <source>
        <dbReference type="EMBL" id="CAL1291387.1"/>
    </source>
</evidence>
<accession>A0AAV2B5L4</accession>
<comment type="caution">
    <text evidence="1">The sequence shown here is derived from an EMBL/GenBank/DDBJ whole genome shotgun (WGS) entry which is preliminary data.</text>
</comment>
<proteinExistence type="predicted"/>
<dbReference type="AlphaFoldDB" id="A0AAV2B5L4"/>
<dbReference type="EMBL" id="CAXIEN010000281">
    <property type="protein sequence ID" value="CAL1291387.1"/>
    <property type="molecule type" value="Genomic_DNA"/>
</dbReference>
<gene>
    <name evidence="1" type="ORF">LARSCL_LOCUS17050</name>
</gene>
<organism evidence="1 2">
    <name type="scientific">Larinioides sclopetarius</name>
    <dbReference type="NCBI Taxonomy" id="280406"/>
    <lineage>
        <taxon>Eukaryota</taxon>
        <taxon>Metazoa</taxon>
        <taxon>Ecdysozoa</taxon>
        <taxon>Arthropoda</taxon>
        <taxon>Chelicerata</taxon>
        <taxon>Arachnida</taxon>
        <taxon>Araneae</taxon>
        <taxon>Araneomorphae</taxon>
        <taxon>Entelegynae</taxon>
        <taxon>Araneoidea</taxon>
        <taxon>Araneidae</taxon>
        <taxon>Larinioides</taxon>
    </lineage>
</organism>
<name>A0AAV2B5L4_9ARAC</name>
<dbReference type="Proteomes" id="UP001497382">
    <property type="component" value="Unassembled WGS sequence"/>
</dbReference>
<evidence type="ECO:0000313" key="2">
    <source>
        <dbReference type="Proteomes" id="UP001497382"/>
    </source>
</evidence>
<reference evidence="1 2" key="1">
    <citation type="submission" date="2024-04" db="EMBL/GenBank/DDBJ databases">
        <authorList>
            <person name="Rising A."/>
            <person name="Reimegard J."/>
            <person name="Sonavane S."/>
            <person name="Akerstrom W."/>
            <person name="Nylinder S."/>
            <person name="Hedman E."/>
            <person name="Kallberg Y."/>
        </authorList>
    </citation>
    <scope>NUCLEOTIDE SEQUENCE [LARGE SCALE GENOMIC DNA]</scope>
</reference>
<sequence>MWRGEGEVHRVAPICARTCIGVETISFRHNVDNFSTMKPNQKHIIRIGIVWFRRMGNIVENESCVSW</sequence>